<feature type="compositionally biased region" description="Basic residues" evidence="1">
    <location>
        <begin position="99"/>
        <end position="115"/>
    </location>
</feature>
<dbReference type="KEGG" id="pco:PHACADRAFT_255252"/>
<name>K5UY03_PHACS</name>
<accession>K5UY03</accession>
<feature type="region of interest" description="Disordered" evidence="1">
    <location>
        <begin position="67"/>
        <end position="146"/>
    </location>
</feature>
<dbReference type="EMBL" id="JH930472">
    <property type="protein sequence ID" value="EKM54986.1"/>
    <property type="molecule type" value="Genomic_DNA"/>
</dbReference>
<dbReference type="OrthoDB" id="20865at2759"/>
<dbReference type="AlphaFoldDB" id="K5UY03"/>
<gene>
    <name evidence="2" type="ORF">PHACADRAFT_255252</name>
</gene>
<evidence type="ECO:0000256" key="1">
    <source>
        <dbReference type="SAM" id="MobiDB-lite"/>
    </source>
</evidence>
<sequence length="163" mass="16019">MLADKLTREVNELQSKIKGLSEGEYAAAKLDVDRLRKELGQSPLPSLQATIEEKSVQYLKDLRTQLEASAAQASKRSAADDGGGGGGGGGGGDGQPGAKRPRGRPKGSKNGKKAKAAVDAATAAAAAADAALTPTASSAAAPTGPAATTALRAPALGSADGAA</sequence>
<evidence type="ECO:0000313" key="3">
    <source>
        <dbReference type="Proteomes" id="UP000008370"/>
    </source>
</evidence>
<organism evidence="2 3">
    <name type="scientific">Phanerochaete carnosa (strain HHB-10118-sp)</name>
    <name type="common">White-rot fungus</name>
    <name type="synonym">Peniophora carnosa</name>
    <dbReference type="NCBI Taxonomy" id="650164"/>
    <lineage>
        <taxon>Eukaryota</taxon>
        <taxon>Fungi</taxon>
        <taxon>Dikarya</taxon>
        <taxon>Basidiomycota</taxon>
        <taxon>Agaricomycotina</taxon>
        <taxon>Agaricomycetes</taxon>
        <taxon>Polyporales</taxon>
        <taxon>Phanerochaetaceae</taxon>
        <taxon>Phanerochaete</taxon>
    </lineage>
</organism>
<feature type="compositionally biased region" description="Low complexity" evidence="1">
    <location>
        <begin position="117"/>
        <end position="146"/>
    </location>
</feature>
<keyword evidence="3" id="KW-1185">Reference proteome</keyword>
<evidence type="ECO:0000313" key="2">
    <source>
        <dbReference type="EMBL" id="EKM54986.1"/>
    </source>
</evidence>
<dbReference type="STRING" id="650164.K5UY03"/>
<dbReference type="RefSeq" id="XP_007395335.1">
    <property type="nucleotide sequence ID" value="XM_007395273.1"/>
</dbReference>
<reference evidence="2 3" key="1">
    <citation type="journal article" date="2012" name="BMC Genomics">
        <title>Comparative genomics of the white-rot fungi, Phanerochaete carnosa and P. chrysosporium, to elucidate the genetic basis of the distinct wood types they colonize.</title>
        <authorList>
            <person name="Suzuki H."/>
            <person name="MacDonald J."/>
            <person name="Syed K."/>
            <person name="Salamov A."/>
            <person name="Hori C."/>
            <person name="Aerts A."/>
            <person name="Henrissat B."/>
            <person name="Wiebenga A."/>
            <person name="vanKuyk P.A."/>
            <person name="Barry K."/>
            <person name="Lindquist E."/>
            <person name="LaButti K."/>
            <person name="Lapidus A."/>
            <person name="Lucas S."/>
            <person name="Coutinho P."/>
            <person name="Gong Y."/>
            <person name="Samejima M."/>
            <person name="Mahadevan R."/>
            <person name="Abou-Zaid M."/>
            <person name="de Vries R.P."/>
            <person name="Igarashi K."/>
            <person name="Yadav J.S."/>
            <person name="Grigoriev I.V."/>
            <person name="Master E.R."/>
        </authorList>
    </citation>
    <scope>NUCLEOTIDE SEQUENCE [LARGE SCALE GENOMIC DNA]</scope>
    <source>
        <strain evidence="2 3">HHB-10118-sp</strain>
    </source>
</reference>
<proteinExistence type="predicted"/>
<dbReference type="Proteomes" id="UP000008370">
    <property type="component" value="Unassembled WGS sequence"/>
</dbReference>
<feature type="compositionally biased region" description="Gly residues" evidence="1">
    <location>
        <begin position="81"/>
        <end position="95"/>
    </location>
</feature>
<dbReference type="GeneID" id="18916263"/>
<protein>
    <submittedName>
        <fullName evidence="2">Uncharacterized protein</fullName>
    </submittedName>
</protein>
<dbReference type="InParanoid" id="K5UY03"/>
<dbReference type="HOGENOM" id="CLU_1627667_0_0_1"/>